<name>A0A072TQJ9_MEDTR</name>
<dbReference type="EMBL" id="CM001224">
    <property type="protein sequence ID" value="KEH19779.1"/>
    <property type="molecule type" value="Genomic_DNA"/>
</dbReference>
<reference evidence="2 4" key="1">
    <citation type="journal article" date="2011" name="Nature">
        <title>The Medicago genome provides insight into the evolution of rhizobial symbioses.</title>
        <authorList>
            <person name="Young N.D."/>
            <person name="Debelle F."/>
            <person name="Oldroyd G.E."/>
            <person name="Geurts R."/>
            <person name="Cannon S.B."/>
            <person name="Udvardi M.K."/>
            <person name="Benedito V.A."/>
            <person name="Mayer K.F."/>
            <person name="Gouzy J."/>
            <person name="Schoof H."/>
            <person name="Van de Peer Y."/>
            <person name="Proost S."/>
            <person name="Cook D.R."/>
            <person name="Meyers B.C."/>
            <person name="Spannagl M."/>
            <person name="Cheung F."/>
            <person name="De Mita S."/>
            <person name="Krishnakumar V."/>
            <person name="Gundlach H."/>
            <person name="Zhou S."/>
            <person name="Mudge J."/>
            <person name="Bharti A.K."/>
            <person name="Murray J.D."/>
            <person name="Naoumkina M.A."/>
            <person name="Rosen B."/>
            <person name="Silverstein K.A."/>
            <person name="Tang H."/>
            <person name="Rombauts S."/>
            <person name="Zhao P.X."/>
            <person name="Zhou P."/>
            <person name="Barbe V."/>
            <person name="Bardou P."/>
            <person name="Bechner M."/>
            <person name="Bellec A."/>
            <person name="Berger A."/>
            <person name="Berges H."/>
            <person name="Bidwell S."/>
            <person name="Bisseling T."/>
            <person name="Choisne N."/>
            <person name="Couloux A."/>
            <person name="Denny R."/>
            <person name="Deshpande S."/>
            <person name="Dai X."/>
            <person name="Doyle J.J."/>
            <person name="Dudez A.M."/>
            <person name="Farmer A.D."/>
            <person name="Fouteau S."/>
            <person name="Franken C."/>
            <person name="Gibelin C."/>
            <person name="Gish J."/>
            <person name="Goldstein S."/>
            <person name="Gonzalez A.J."/>
            <person name="Green P.J."/>
            <person name="Hallab A."/>
            <person name="Hartog M."/>
            <person name="Hua A."/>
            <person name="Humphray S.J."/>
            <person name="Jeong D.H."/>
            <person name="Jing Y."/>
            <person name="Jocker A."/>
            <person name="Kenton S.M."/>
            <person name="Kim D.J."/>
            <person name="Klee K."/>
            <person name="Lai H."/>
            <person name="Lang C."/>
            <person name="Lin S."/>
            <person name="Macmil S.L."/>
            <person name="Magdelenat G."/>
            <person name="Matthews L."/>
            <person name="McCorrison J."/>
            <person name="Monaghan E.L."/>
            <person name="Mun J.H."/>
            <person name="Najar F.Z."/>
            <person name="Nicholson C."/>
            <person name="Noirot C."/>
            <person name="O'Bleness M."/>
            <person name="Paule C.R."/>
            <person name="Poulain J."/>
            <person name="Prion F."/>
            <person name="Qin B."/>
            <person name="Qu C."/>
            <person name="Retzel E.F."/>
            <person name="Riddle C."/>
            <person name="Sallet E."/>
            <person name="Samain S."/>
            <person name="Samson N."/>
            <person name="Sanders I."/>
            <person name="Saurat O."/>
            <person name="Scarpelli C."/>
            <person name="Schiex T."/>
            <person name="Segurens B."/>
            <person name="Severin A.J."/>
            <person name="Sherrier D.J."/>
            <person name="Shi R."/>
            <person name="Sims S."/>
            <person name="Singer S.R."/>
            <person name="Sinharoy S."/>
            <person name="Sterck L."/>
            <person name="Viollet A."/>
            <person name="Wang B.B."/>
            <person name="Wang K."/>
            <person name="Wang M."/>
            <person name="Wang X."/>
            <person name="Warfsmann J."/>
            <person name="Weissenbach J."/>
            <person name="White D.D."/>
            <person name="White J.D."/>
            <person name="Wiley G.B."/>
            <person name="Wincker P."/>
            <person name="Xing Y."/>
            <person name="Yang L."/>
            <person name="Yao Z."/>
            <person name="Ying F."/>
            <person name="Zhai J."/>
            <person name="Zhou L."/>
            <person name="Zuber A."/>
            <person name="Denarie J."/>
            <person name="Dixon R.A."/>
            <person name="May G.D."/>
            <person name="Schwartz D.C."/>
            <person name="Rogers J."/>
            <person name="Quetier F."/>
            <person name="Town C.D."/>
            <person name="Roe B.A."/>
        </authorList>
    </citation>
    <scope>NUCLEOTIDE SEQUENCE [LARGE SCALE GENOMIC DNA]</scope>
    <source>
        <strain evidence="2">A17</strain>
        <strain evidence="3 4">cv. Jemalong A17</strain>
    </source>
</reference>
<dbReference type="HOGENOM" id="CLU_2779749_0_0_1"/>
<evidence type="ECO:0000313" key="3">
    <source>
        <dbReference type="EnsemblPlants" id="KEH19779"/>
    </source>
</evidence>
<evidence type="ECO:0000256" key="1">
    <source>
        <dbReference type="SAM" id="MobiDB-lite"/>
    </source>
</evidence>
<reference evidence="2 4" key="2">
    <citation type="journal article" date="2014" name="BMC Genomics">
        <title>An improved genome release (version Mt4.0) for the model legume Medicago truncatula.</title>
        <authorList>
            <person name="Tang H."/>
            <person name="Krishnakumar V."/>
            <person name="Bidwell S."/>
            <person name="Rosen B."/>
            <person name="Chan A."/>
            <person name="Zhou S."/>
            <person name="Gentzbittel L."/>
            <person name="Childs K.L."/>
            <person name="Yandell M."/>
            <person name="Gundlach H."/>
            <person name="Mayer K.F."/>
            <person name="Schwartz D.C."/>
            <person name="Town C.D."/>
        </authorList>
    </citation>
    <scope>GENOME REANNOTATION</scope>
    <source>
        <strain evidence="2">A17</strain>
        <strain evidence="3 4">cv. Jemalong A17</strain>
    </source>
</reference>
<evidence type="ECO:0000313" key="2">
    <source>
        <dbReference type="EMBL" id="KEH19779.1"/>
    </source>
</evidence>
<dbReference type="AlphaFoldDB" id="A0A072TQJ9"/>
<proteinExistence type="predicted"/>
<protein>
    <submittedName>
        <fullName evidence="2 3">Uncharacterized protein</fullName>
    </submittedName>
</protein>
<sequence length="69" mass="7889">MICTYRHIYACGTKSPQGRHPYPDLKRSLPGQSPIMNKTSYPDLKRSLPGRSPKTRHQKISARPEPNNE</sequence>
<keyword evidence="4" id="KW-1185">Reference proteome</keyword>
<organism evidence="2 4">
    <name type="scientific">Medicago truncatula</name>
    <name type="common">Barrel medic</name>
    <name type="synonym">Medicago tribuloides</name>
    <dbReference type="NCBI Taxonomy" id="3880"/>
    <lineage>
        <taxon>Eukaryota</taxon>
        <taxon>Viridiplantae</taxon>
        <taxon>Streptophyta</taxon>
        <taxon>Embryophyta</taxon>
        <taxon>Tracheophyta</taxon>
        <taxon>Spermatophyta</taxon>
        <taxon>Magnoliopsida</taxon>
        <taxon>eudicotyledons</taxon>
        <taxon>Gunneridae</taxon>
        <taxon>Pentapetalae</taxon>
        <taxon>rosids</taxon>
        <taxon>fabids</taxon>
        <taxon>Fabales</taxon>
        <taxon>Fabaceae</taxon>
        <taxon>Papilionoideae</taxon>
        <taxon>50 kb inversion clade</taxon>
        <taxon>NPAAA clade</taxon>
        <taxon>Hologalegina</taxon>
        <taxon>IRL clade</taxon>
        <taxon>Trifolieae</taxon>
        <taxon>Medicago</taxon>
    </lineage>
</organism>
<evidence type="ECO:0000313" key="4">
    <source>
        <dbReference type="Proteomes" id="UP000002051"/>
    </source>
</evidence>
<dbReference type="EnsemblPlants" id="KEH19779">
    <property type="protein sequence ID" value="KEH19779"/>
    <property type="gene ID" value="MTR_8g468280"/>
</dbReference>
<feature type="compositionally biased region" description="Polar residues" evidence="1">
    <location>
        <begin position="30"/>
        <end position="40"/>
    </location>
</feature>
<gene>
    <name evidence="2" type="ordered locus">MTR_8g468280</name>
</gene>
<accession>A0A072TQJ9</accession>
<reference evidence="3" key="3">
    <citation type="submission" date="2015-04" db="UniProtKB">
        <authorList>
            <consortium name="EnsemblPlants"/>
        </authorList>
    </citation>
    <scope>IDENTIFICATION</scope>
    <source>
        <strain evidence="3">cv. Jemalong A17</strain>
    </source>
</reference>
<feature type="region of interest" description="Disordered" evidence="1">
    <location>
        <begin position="13"/>
        <end position="69"/>
    </location>
</feature>
<dbReference type="Proteomes" id="UP000002051">
    <property type="component" value="Chromosome 8"/>
</dbReference>